<dbReference type="Gene3D" id="3.90.1750.20">
    <property type="entry name" value="Putative Large Serine Recombinase, Chain B, Domain 2"/>
    <property type="match status" value="1"/>
</dbReference>
<evidence type="ECO:0000313" key="2">
    <source>
        <dbReference type="EMBL" id="PIP86168.1"/>
    </source>
</evidence>
<dbReference type="InterPro" id="IPR050639">
    <property type="entry name" value="SSR_resolvase"/>
</dbReference>
<dbReference type="PROSITE" id="PS51737">
    <property type="entry name" value="RECOMBINASE_DNA_BIND"/>
    <property type="match status" value="1"/>
</dbReference>
<feature type="domain" description="Recombinase" evidence="1">
    <location>
        <begin position="38"/>
        <end position="145"/>
    </location>
</feature>
<dbReference type="PANTHER" id="PTHR30461:SF23">
    <property type="entry name" value="DNA RECOMBINASE-RELATED"/>
    <property type="match status" value="1"/>
</dbReference>
<evidence type="ECO:0000259" key="1">
    <source>
        <dbReference type="PROSITE" id="PS51737"/>
    </source>
</evidence>
<dbReference type="Proteomes" id="UP000231136">
    <property type="component" value="Unassembled WGS sequence"/>
</dbReference>
<dbReference type="GO" id="GO:0000150">
    <property type="term" value="F:DNA strand exchange activity"/>
    <property type="evidence" value="ECO:0007669"/>
    <property type="project" value="InterPro"/>
</dbReference>
<dbReference type="Pfam" id="PF13408">
    <property type="entry name" value="Zn_ribbon_recom"/>
    <property type="match status" value="1"/>
</dbReference>
<evidence type="ECO:0000313" key="3">
    <source>
        <dbReference type="Proteomes" id="UP000231136"/>
    </source>
</evidence>
<dbReference type="InterPro" id="IPR011109">
    <property type="entry name" value="DNA_bind_recombinase_dom"/>
</dbReference>
<dbReference type="PANTHER" id="PTHR30461">
    <property type="entry name" value="DNA-INVERTASE FROM LAMBDOID PROPHAGE"/>
    <property type="match status" value="1"/>
</dbReference>
<dbReference type="InterPro" id="IPR038109">
    <property type="entry name" value="DNA_bind_recomb_sf"/>
</dbReference>
<comment type="caution">
    <text evidence="2">The sequence shown here is derived from an EMBL/GenBank/DDBJ whole genome shotgun (WGS) entry which is preliminary data.</text>
</comment>
<protein>
    <recommendedName>
        <fullName evidence="1">Recombinase domain-containing protein</fullName>
    </recommendedName>
</protein>
<dbReference type="AlphaFoldDB" id="A0A2H0DWD2"/>
<dbReference type="EMBL" id="PCTR01000019">
    <property type="protein sequence ID" value="PIP86168.1"/>
    <property type="molecule type" value="Genomic_DNA"/>
</dbReference>
<dbReference type="InterPro" id="IPR025827">
    <property type="entry name" value="Zn_ribbon_recom_dom"/>
</dbReference>
<gene>
    <name evidence="2" type="ORF">COW83_00365</name>
</gene>
<dbReference type="GO" id="GO:0003677">
    <property type="term" value="F:DNA binding"/>
    <property type="evidence" value="ECO:0007669"/>
    <property type="project" value="InterPro"/>
</dbReference>
<proteinExistence type="predicted"/>
<organism evidence="2 3">
    <name type="scientific">Candidatus Collierbacteria bacterium CG22_combo_CG10-13_8_21_14_all_43_12</name>
    <dbReference type="NCBI Taxonomy" id="1974537"/>
    <lineage>
        <taxon>Bacteria</taxon>
        <taxon>Candidatus Collieribacteriota</taxon>
    </lineage>
</organism>
<reference evidence="2 3" key="1">
    <citation type="submission" date="2017-09" db="EMBL/GenBank/DDBJ databases">
        <title>Depth-based differentiation of microbial function through sediment-hosted aquifers and enrichment of novel symbionts in the deep terrestrial subsurface.</title>
        <authorList>
            <person name="Probst A.J."/>
            <person name="Ladd B."/>
            <person name="Jarett J.K."/>
            <person name="Geller-Mcgrath D.E."/>
            <person name="Sieber C.M."/>
            <person name="Emerson J.B."/>
            <person name="Anantharaman K."/>
            <person name="Thomas B.C."/>
            <person name="Malmstrom R."/>
            <person name="Stieglmeier M."/>
            <person name="Klingl A."/>
            <person name="Woyke T."/>
            <person name="Ryan C.M."/>
            <person name="Banfield J.F."/>
        </authorList>
    </citation>
    <scope>NUCLEOTIDE SEQUENCE [LARGE SCALE GENOMIC DNA]</scope>
    <source>
        <strain evidence="2">CG22_combo_CG10-13_8_21_14_all_43_12</strain>
    </source>
</reference>
<sequence length="285" mass="33161">MLSIAFGQSKYYVDNLSENVKRGNRQKLRKGVLPNKAPYGYFNEPKLRTIEVDPLKSRIVKKAFELFAEGESSIADISRFFQKFGITRYSGKMLHLDTVKRILSNKFYIGIINFGGETYEGTHKLFIPPELFGKVQKIIEAREHPKNNKHNFTFLGLAKCAECDCAITAEVKHKCYPSTRGNVDYIYYRCTKKKTDCSQNYLREELLEQQLRAIVAKSSLPDSWTKLWLERLDKDGTEEKSNSENQVTKFSSEVQEIEKNLIDYLKAILIKLLTRKFTNRKRTNW</sequence>
<dbReference type="Pfam" id="PF07508">
    <property type="entry name" value="Recombinase"/>
    <property type="match status" value="1"/>
</dbReference>
<name>A0A2H0DWD2_9BACT</name>
<accession>A0A2H0DWD2</accession>